<gene>
    <name evidence="1" type="ORF">ENM88_01045</name>
</gene>
<dbReference type="EMBL" id="DRZM01000034">
    <property type="protein sequence ID" value="HHP04320.1"/>
    <property type="molecule type" value="Genomic_DNA"/>
</dbReference>
<organism evidence="1">
    <name type="scientific">Thermofilum pendens</name>
    <dbReference type="NCBI Taxonomy" id="2269"/>
    <lineage>
        <taxon>Archaea</taxon>
        <taxon>Thermoproteota</taxon>
        <taxon>Thermoprotei</taxon>
        <taxon>Thermofilales</taxon>
        <taxon>Thermofilaceae</taxon>
        <taxon>Thermofilum</taxon>
    </lineage>
</organism>
<comment type="caution">
    <text evidence="1">The sequence shown here is derived from an EMBL/GenBank/DDBJ whole genome shotgun (WGS) entry which is preliminary data.</text>
</comment>
<reference evidence="1" key="1">
    <citation type="journal article" date="2020" name="mSystems">
        <title>Genome- and Community-Level Interaction Insights into Carbon Utilization and Element Cycling Functions of Hydrothermarchaeota in Hydrothermal Sediment.</title>
        <authorList>
            <person name="Zhou Z."/>
            <person name="Liu Y."/>
            <person name="Xu W."/>
            <person name="Pan J."/>
            <person name="Luo Z.H."/>
            <person name="Li M."/>
        </authorList>
    </citation>
    <scope>NUCLEOTIDE SEQUENCE [LARGE SCALE GENOMIC DNA]</scope>
    <source>
        <strain evidence="1">SpSt-1125</strain>
    </source>
</reference>
<dbReference type="AlphaFoldDB" id="A0A7J3X514"/>
<dbReference type="InterPro" id="IPR021109">
    <property type="entry name" value="Peptidase_aspartic_dom_sf"/>
</dbReference>
<evidence type="ECO:0000313" key="1">
    <source>
        <dbReference type="EMBL" id="HHP04320.1"/>
    </source>
</evidence>
<accession>A0A7J3X514</accession>
<proteinExistence type="predicted"/>
<dbReference type="SUPFAM" id="SSF50630">
    <property type="entry name" value="Acid proteases"/>
    <property type="match status" value="1"/>
</dbReference>
<sequence>MVLDPKIASELGLFETPFEVELTLADRGKVKSKLYLAEVEVEGRKGPALVAVLDVPIPLLGIHALETLGLKPNPLTGRL</sequence>
<protein>
    <submittedName>
        <fullName evidence="1">Uncharacterized protein</fullName>
    </submittedName>
</protein>
<name>A0A7J3X514_THEPE</name>